<gene>
    <name evidence="1" type="ORF">NTE_01799</name>
</gene>
<name>A0A075MRY5_9ARCH</name>
<proteinExistence type="predicted"/>
<protein>
    <submittedName>
        <fullName evidence="1">Uncharacterized protein</fullName>
    </submittedName>
</protein>
<organism evidence="1 2">
    <name type="scientific">Candidatus Nitrososphaera evergladensis SR1</name>
    <dbReference type="NCBI Taxonomy" id="1459636"/>
    <lineage>
        <taxon>Archaea</taxon>
        <taxon>Nitrososphaerota</taxon>
        <taxon>Nitrososphaeria</taxon>
        <taxon>Nitrososphaerales</taxon>
        <taxon>Nitrososphaeraceae</taxon>
        <taxon>Nitrososphaera</taxon>
    </lineage>
</organism>
<accession>A0A075MRY5</accession>
<dbReference type="Proteomes" id="UP000028194">
    <property type="component" value="Chromosome"/>
</dbReference>
<sequence length="220" mass="25604">MTRIDELRAQERQLTKLINKWHAENEFRLVILYGTGGIGKTSYAMQTLKQVDPKGYRHRFIFPPSQFVQTVTYLRENNMRIPALVWDDMGFWMYSLDYSDPFVKAAIKFFNVARTVVSCIIGTTASMKMLTSAVRNMDAMSVKVVSATAKEPVSLAKGYRQSIQPNMMRLVKTVFEDEYPRHMEDDDFAWYKPLRDSYVNHAISLMQESIMSRSRRPMKT</sequence>
<keyword evidence="2" id="KW-1185">Reference proteome</keyword>
<dbReference type="Gene3D" id="3.40.50.300">
    <property type="entry name" value="P-loop containing nucleotide triphosphate hydrolases"/>
    <property type="match status" value="1"/>
</dbReference>
<reference evidence="1 2" key="1">
    <citation type="journal article" date="2014" name="PLoS ONE">
        <title>Genome Sequence of Candidatus Nitrososphaera evergladensis from Group I.1b Enriched from Everglades Soil Reveals Novel Genomic Features of the Ammonia-Oxidizing Archaea.</title>
        <authorList>
            <person name="Zhalnina K.V."/>
            <person name="Dias R."/>
            <person name="Leonard M.T."/>
            <person name="Dorr de Quadros P."/>
            <person name="Camargo F.A."/>
            <person name="Drew J.C."/>
            <person name="Farmerie W.G."/>
            <person name="Daroub S.H."/>
            <person name="Triplett E.W."/>
        </authorList>
    </citation>
    <scope>NUCLEOTIDE SEQUENCE [LARGE SCALE GENOMIC DNA]</scope>
    <source>
        <strain evidence="1 2">SR1</strain>
    </source>
</reference>
<dbReference type="AlphaFoldDB" id="A0A075MRY5"/>
<evidence type="ECO:0000313" key="1">
    <source>
        <dbReference type="EMBL" id="AIF83860.1"/>
    </source>
</evidence>
<dbReference type="eggNOG" id="arCOG07960">
    <property type="taxonomic scope" value="Archaea"/>
</dbReference>
<dbReference type="RefSeq" id="WP_148700555.1">
    <property type="nucleotide sequence ID" value="NZ_CP007174.1"/>
</dbReference>
<evidence type="ECO:0000313" key="2">
    <source>
        <dbReference type="Proteomes" id="UP000028194"/>
    </source>
</evidence>
<dbReference type="KEGG" id="nev:NTE_01799"/>
<dbReference type="STRING" id="1459636.NTE_01799"/>
<dbReference type="EMBL" id="CP007174">
    <property type="protein sequence ID" value="AIF83860.1"/>
    <property type="molecule type" value="Genomic_DNA"/>
</dbReference>
<dbReference type="SUPFAM" id="SSF52540">
    <property type="entry name" value="P-loop containing nucleoside triphosphate hydrolases"/>
    <property type="match status" value="1"/>
</dbReference>
<dbReference type="GeneID" id="41597564"/>
<dbReference type="InterPro" id="IPR027417">
    <property type="entry name" value="P-loop_NTPase"/>
</dbReference>
<dbReference type="OrthoDB" id="374375at2157"/>
<dbReference type="HOGENOM" id="CLU_1253521_0_0_2"/>